<name>A0A6S7HUA6_PARCT</name>
<evidence type="ECO:0000256" key="1">
    <source>
        <dbReference type="ARBA" id="ARBA00007711"/>
    </source>
</evidence>
<comment type="similarity">
    <text evidence="1">Belongs to the TMEM121 family.</text>
</comment>
<comment type="caution">
    <text evidence="2">The sequence shown here is derived from an EMBL/GenBank/DDBJ whole genome shotgun (WGS) entry which is preliminary data.</text>
</comment>
<dbReference type="OrthoDB" id="10063692at2759"/>
<dbReference type="Pfam" id="PF14997">
    <property type="entry name" value="CECR6_TMEM121"/>
    <property type="match status" value="1"/>
</dbReference>
<dbReference type="InterPro" id="IPR032776">
    <property type="entry name" value="CECR6/TMEM121"/>
</dbReference>
<organism evidence="2 3">
    <name type="scientific">Paramuricea clavata</name>
    <name type="common">Red gorgonian</name>
    <name type="synonym">Violescent sea-whip</name>
    <dbReference type="NCBI Taxonomy" id="317549"/>
    <lineage>
        <taxon>Eukaryota</taxon>
        <taxon>Metazoa</taxon>
        <taxon>Cnidaria</taxon>
        <taxon>Anthozoa</taxon>
        <taxon>Octocorallia</taxon>
        <taxon>Malacalcyonacea</taxon>
        <taxon>Plexauridae</taxon>
        <taxon>Paramuricea</taxon>
    </lineage>
</organism>
<evidence type="ECO:0000313" key="2">
    <source>
        <dbReference type="EMBL" id="CAB4006950.1"/>
    </source>
</evidence>
<sequence>MGLYIVSRGFFVLFLIAQHVLLSKFVADHEDELGFYGLVVMLLIPVGFWIEILRRDTLKQRLSAVWLVYSCVLVIMIGVIFGRAVIEDNKLREQEIATCLCTPNVNNTTTDHSFFDSKFLKITLCFTPGLMLLLLTSVTDKTETLKQLYLMIVMDLFDGIEMIEVLHEDICDKIPMGWEIAVLVAALLFFLLSFLEVHQVKFDEDDDDAEPKLRKKTAACTLVFQIILNVAFLVIRLVLWFHYDFDSAIFLAKNVISLVMGLVDVCQ</sequence>
<dbReference type="PANTHER" id="PTHR47399:SF1">
    <property type="entry name" value="TRANSMEMBRANE PROTEIN 121B"/>
    <property type="match status" value="1"/>
</dbReference>
<proteinExistence type="inferred from homology"/>
<evidence type="ECO:0000313" key="3">
    <source>
        <dbReference type="Proteomes" id="UP001152795"/>
    </source>
</evidence>
<dbReference type="PANTHER" id="PTHR47399">
    <property type="entry name" value="TRANSMEMBRANE PROTEIN 121B"/>
    <property type="match status" value="1"/>
</dbReference>
<dbReference type="EMBL" id="CACRXK020005654">
    <property type="protein sequence ID" value="CAB4006950.1"/>
    <property type="molecule type" value="Genomic_DNA"/>
</dbReference>
<accession>A0A6S7HUA6</accession>
<dbReference type="Proteomes" id="UP001152795">
    <property type="component" value="Unassembled WGS sequence"/>
</dbReference>
<gene>
    <name evidence="2" type="ORF">PACLA_8A019254</name>
</gene>
<reference evidence="2" key="1">
    <citation type="submission" date="2020-04" db="EMBL/GenBank/DDBJ databases">
        <authorList>
            <person name="Alioto T."/>
            <person name="Alioto T."/>
            <person name="Gomez Garrido J."/>
        </authorList>
    </citation>
    <scope>NUCLEOTIDE SEQUENCE</scope>
    <source>
        <strain evidence="2">A484AB</strain>
    </source>
</reference>
<protein>
    <submittedName>
        <fullName evidence="2">Uncharacterized protein</fullName>
    </submittedName>
</protein>
<dbReference type="InterPro" id="IPR026624">
    <property type="entry name" value="CECR6"/>
</dbReference>
<dbReference type="AlphaFoldDB" id="A0A6S7HUA6"/>
<keyword evidence="3" id="KW-1185">Reference proteome</keyword>